<evidence type="ECO:0000256" key="6">
    <source>
        <dbReference type="ARBA" id="ARBA00023136"/>
    </source>
</evidence>
<name>A0A9D1GE90_9BACT</name>
<dbReference type="PANTHER" id="PTHR13822">
    <property type="entry name" value="ATP SYNTHASE DELTA/EPSILON CHAIN"/>
    <property type="match status" value="1"/>
</dbReference>
<sequence>MTLEIISPTGTLFHGEATRVTLPGTVGSFTVLQDHASLLSTLDAGEIEYESNGEVKTLAAEGGFVDVNNNRVVVCLK</sequence>
<evidence type="ECO:0000313" key="10">
    <source>
        <dbReference type="EMBL" id="HIT39378.1"/>
    </source>
</evidence>
<organism evidence="10 11">
    <name type="scientific">Candidatus Caccoplasma intestinavium</name>
    <dbReference type="NCBI Taxonomy" id="2840716"/>
    <lineage>
        <taxon>Bacteria</taxon>
        <taxon>Pseudomonadati</taxon>
        <taxon>Bacteroidota</taxon>
        <taxon>Bacteroidia</taxon>
        <taxon>Bacteroidales</taxon>
        <taxon>Bacteroidaceae</taxon>
        <taxon>Bacteroidaceae incertae sedis</taxon>
        <taxon>Candidatus Caccoplasma</taxon>
    </lineage>
</organism>
<dbReference type="GO" id="GO:0012505">
    <property type="term" value="C:endomembrane system"/>
    <property type="evidence" value="ECO:0007669"/>
    <property type="project" value="UniProtKB-SubCell"/>
</dbReference>
<keyword evidence="6" id="KW-0472">Membrane</keyword>
<dbReference type="GO" id="GO:0045259">
    <property type="term" value="C:proton-transporting ATP synthase complex"/>
    <property type="evidence" value="ECO:0007669"/>
    <property type="project" value="UniProtKB-KW"/>
</dbReference>
<dbReference type="GO" id="GO:0046933">
    <property type="term" value="F:proton-transporting ATP synthase activity, rotational mechanism"/>
    <property type="evidence" value="ECO:0007669"/>
    <property type="project" value="InterPro"/>
</dbReference>
<dbReference type="EMBL" id="DVKT01000036">
    <property type="protein sequence ID" value="HIT39378.1"/>
    <property type="molecule type" value="Genomic_DNA"/>
</dbReference>
<comment type="subcellular location">
    <subcellularLocation>
        <location evidence="2">Endomembrane system</location>
        <topology evidence="2">Peripheral membrane protein</topology>
    </subcellularLocation>
</comment>
<evidence type="ECO:0000256" key="1">
    <source>
        <dbReference type="ARBA" id="ARBA00003543"/>
    </source>
</evidence>
<protein>
    <submittedName>
        <fullName evidence="10">F0F1 ATP synthase subunit epsilon</fullName>
    </submittedName>
</protein>
<dbReference type="CDD" id="cd12152">
    <property type="entry name" value="F1-ATPase_delta"/>
    <property type="match status" value="1"/>
</dbReference>
<evidence type="ECO:0000256" key="8">
    <source>
        <dbReference type="ARBA" id="ARBA00023310"/>
    </source>
</evidence>
<dbReference type="Gene3D" id="2.60.15.10">
    <property type="entry name" value="F0F1 ATP synthase delta/epsilon subunit, N-terminal"/>
    <property type="match status" value="1"/>
</dbReference>
<comment type="caution">
    <text evidence="10">The sequence shown here is derived from an EMBL/GenBank/DDBJ whole genome shotgun (WGS) entry which is preliminary data.</text>
</comment>
<keyword evidence="7" id="KW-0139">CF(1)</keyword>
<reference evidence="10" key="2">
    <citation type="journal article" date="2021" name="PeerJ">
        <title>Extensive microbial diversity within the chicken gut microbiome revealed by metagenomics and culture.</title>
        <authorList>
            <person name="Gilroy R."/>
            <person name="Ravi A."/>
            <person name="Getino M."/>
            <person name="Pursley I."/>
            <person name="Horton D.L."/>
            <person name="Alikhan N.F."/>
            <person name="Baker D."/>
            <person name="Gharbi K."/>
            <person name="Hall N."/>
            <person name="Watson M."/>
            <person name="Adriaenssens E.M."/>
            <person name="Foster-Nyarko E."/>
            <person name="Jarju S."/>
            <person name="Secka A."/>
            <person name="Antonio M."/>
            <person name="Oren A."/>
            <person name="Chaudhuri R.R."/>
            <person name="La Ragione R."/>
            <person name="Hildebrand F."/>
            <person name="Pallen M.J."/>
        </authorList>
    </citation>
    <scope>NUCLEOTIDE SEQUENCE</scope>
    <source>
        <strain evidence="10">21143</strain>
    </source>
</reference>
<evidence type="ECO:0000313" key="11">
    <source>
        <dbReference type="Proteomes" id="UP000886722"/>
    </source>
</evidence>
<evidence type="ECO:0000259" key="9">
    <source>
        <dbReference type="Pfam" id="PF02823"/>
    </source>
</evidence>
<keyword evidence="8" id="KW-0066">ATP synthesis</keyword>
<evidence type="ECO:0000256" key="7">
    <source>
        <dbReference type="ARBA" id="ARBA00023196"/>
    </source>
</evidence>
<gene>
    <name evidence="10" type="ORF">IAD06_05015</name>
</gene>
<comment type="similarity">
    <text evidence="3">Belongs to the ATPase epsilon chain family.</text>
</comment>
<accession>A0A9D1GE90</accession>
<keyword evidence="5" id="KW-0406">Ion transport</keyword>
<evidence type="ECO:0000256" key="2">
    <source>
        <dbReference type="ARBA" id="ARBA00004184"/>
    </source>
</evidence>
<dbReference type="InterPro" id="IPR020546">
    <property type="entry name" value="ATP_synth_F1_dsu/esu_N"/>
</dbReference>
<reference evidence="10" key="1">
    <citation type="submission" date="2020-10" db="EMBL/GenBank/DDBJ databases">
        <authorList>
            <person name="Gilroy R."/>
        </authorList>
    </citation>
    <scope>NUCLEOTIDE SEQUENCE</scope>
    <source>
        <strain evidence="10">21143</strain>
    </source>
</reference>
<proteinExistence type="inferred from homology"/>
<dbReference type="Pfam" id="PF02823">
    <property type="entry name" value="ATP-synt_DE_N"/>
    <property type="match status" value="1"/>
</dbReference>
<comment type="function">
    <text evidence="1">Produces ATP from ADP in the presence of a proton gradient across the membrane.</text>
</comment>
<dbReference type="InterPro" id="IPR036771">
    <property type="entry name" value="ATPsynth_dsu/esu_N"/>
</dbReference>
<keyword evidence="4" id="KW-0813">Transport</keyword>
<dbReference type="InterPro" id="IPR001469">
    <property type="entry name" value="ATP_synth_F1_dsu/esu"/>
</dbReference>
<dbReference type="PANTHER" id="PTHR13822:SF10">
    <property type="entry name" value="ATP SYNTHASE EPSILON CHAIN, CHLOROPLASTIC"/>
    <property type="match status" value="1"/>
</dbReference>
<evidence type="ECO:0000256" key="3">
    <source>
        <dbReference type="ARBA" id="ARBA00005712"/>
    </source>
</evidence>
<dbReference type="AlphaFoldDB" id="A0A9D1GE90"/>
<evidence type="ECO:0000256" key="4">
    <source>
        <dbReference type="ARBA" id="ARBA00022448"/>
    </source>
</evidence>
<evidence type="ECO:0000256" key="5">
    <source>
        <dbReference type="ARBA" id="ARBA00023065"/>
    </source>
</evidence>
<dbReference type="Proteomes" id="UP000886722">
    <property type="component" value="Unassembled WGS sequence"/>
</dbReference>
<dbReference type="SUPFAM" id="SSF51344">
    <property type="entry name" value="Epsilon subunit of F1F0-ATP synthase N-terminal domain"/>
    <property type="match status" value="1"/>
</dbReference>
<feature type="domain" description="ATP synthase F1 complex delta/epsilon subunit N-terminal" evidence="9">
    <location>
        <begin position="1"/>
        <end position="75"/>
    </location>
</feature>